<evidence type="ECO:0000313" key="3">
    <source>
        <dbReference type="Proteomes" id="UP000003217"/>
    </source>
</evidence>
<dbReference type="EMBL" id="AEUY02000005">
    <property type="protein sequence ID" value="EHI64518.1"/>
    <property type="molecule type" value="Genomic_DNA"/>
</dbReference>
<proteinExistence type="predicted"/>
<feature type="chain" id="PRO_5005680716" description="Cross-wall-targeting lipoprotein signal" evidence="1">
    <location>
        <begin position="28"/>
        <end position="112"/>
    </location>
</feature>
<dbReference type="GeneID" id="58556182"/>
<name>G5KBC1_9STRE</name>
<protein>
    <recommendedName>
        <fullName evidence="4">Cross-wall-targeting lipoprotein signal</fullName>
    </recommendedName>
</protein>
<evidence type="ECO:0000256" key="1">
    <source>
        <dbReference type="SAM" id="SignalP"/>
    </source>
</evidence>
<dbReference type="STRING" id="361101.GCA_900102825_01313"/>
<gene>
    <name evidence="2" type="ORF">STRPS_1641</name>
</gene>
<organism evidence="2 3">
    <name type="scientific">Streptococcus pseudoporcinus LQ 940-04</name>
    <dbReference type="NCBI Taxonomy" id="875093"/>
    <lineage>
        <taxon>Bacteria</taxon>
        <taxon>Bacillati</taxon>
        <taxon>Bacillota</taxon>
        <taxon>Bacilli</taxon>
        <taxon>Lactobacillales</taxon>
        <taxon>Streptococcaceae</taxon>
        <taxon>Streptococcus</taxon>
    </lineage>
</organism>
<keyword evidence="1" id="KW-0732">Signal</keyword>
<evidence type="ECO:0000313" key="2">
    <source>
        <dbReference type="EMBL" id="EHI64518.1"/>
    </source>
</evidence>
<dbReference type="AlphaFoldDB" id="G5KBC1"/>
<accession>G5KBC1</accession>
<dbReference type="Proteomes" id="UP000003217">
    <property type="component" value="Unassembled WGS sequence"/>
</dbReference>
<evidence type="ECO:0008006" key="4">
    <source>
        <dbReference type="Google" id="ProtNLM"/>
    </source>
</evidence>
<sequence length="112" mass="12614">MKKVILVSAAALTMGTVVLGTVGTVEANIYDNSDWTPVQSHIREKNAKRKRAKSEGAKRIISLEAMVSHDTDKYIYEIVTGYINQIKRANTVEEVNNLYDQAKSEYETYLSE</sequence>
<feature type="signal peptide" evidence="1">
    <location>
        <begin position="1"/>
        <end position="27"/>
    </location>
</feature>
<keyword evidence="3" id="KW-1185">Reference proteome</keyword>
<reference evidence="2 3" key="1">
    <citation type="journal article" date="2014" name="Int. J. Syst. Evol. Microbiol.">
        <title>Phylogenomics and the dynamic genome evolution of the genus Streptococcus.</title>
        <authorList>
            <consortium name="The Broad Institute Genome Sequencing Platform"/>
            <person name="Richards V.P."/>
            <person name="Palmer S.R."/>
            <person name="Pavinski Bitar P.D."/>
            <person name="Qin X."/>
            <person name="Weinstock G.M."/>
            <person name="Highlander S.K."/>
            <person name="Town C.D."/>
            <person name="Burne R.A."/>
            <person name="Stanhope M.J."/>
        </authorList>
    </citation>
    <scope>NUCLEOTIDE SEQUENCE [LARGE SCALE GENOMIC DNA]</scope>
    <source>
        <strain evidence="2 3">LQ 940-04</strain>
    </source>
</reference>
<dbReference type="RefSeq" id="WP_007892924.1">
    <property type="nucleotide sequence ID" value="NZ_AEUY02000005.1"/>
</dbReference>
<comment type="caution">
    <text evidence="2">The sequence shown here is derived from an EMBL/GenBank/DDBJ whole genome shotgun (WGS) entry which is preliminary data.</text>
</comment>